<dbReference type="InterPro" id="IPR014044">
    <property type="entry name" value="CAP_dom"/>
</dbReference>
<feature type="domain" description="SCP" evidence="1">
    <location>
        <begin position="2"/>
        <end position="128"/>
    </location>
</feature>
<dbReference type="PANTHER" id="PTHR10334">
    <property type="entry name" value="CYSTEINE-RICH SECRETORY PROTEIN-RELATED"/>
    <property type="match status" value="1"/>
</dbReference>
<accession>A0A6A3B3B7</accession>
<evidence type="ECO:0000313" key="2">
    <source>
        <dbReference type="EMBL" id="KAE8710358.1"/>
    </source>
</evidence>
<comment type="caution">
    <text evidence="2">The sequence shown here is derived from an EMBL/GenBank/DDBJ whole genome shotgun (WGS) entry which is preliminary data.</text>
</comment>
<name>A0A6A3B3B7_HIBSY</name>
<evidence type="ECO:0000259" key="1">
    <source>
        <dbReference type="SMART" id="SM00198"/>
    </source>
</evidence>
<dbReference type="Gene3D" id="3.40.33.10">
    <property type="entry name" value="CAP"/>
    <property type="match status" value="1"/>
</dbReference>
<organism evidence="2 3">
    <name type="scientific">Hibiscus syriacus</name>
    <name type="common">Rose of Sharon</name>
    <dbReference type="NCBI Taxonomy" id="106335"/>
    <lineage>
        <taxon>Eukaryota</taxon>
        <taxon>Viridiplantae</taxon>
        <taxon>Streptophyta</taxon>
        <taxon>Embryophyta</taxon>
        <taxon>Tracheophyta</taxon>
        <taxon>Spermatophyta</taxon>
        <taxon>Magnoliopsida</taxon>
        <taxon>eudicotyledons</taxon>
        <taxon>Gunneridae</taxon>
        <taxon>Pentapetalae</taxon>
        <taxon>rosids</taxon>
        <taxon>malvids</taxon>
        <taxon>Malvales</taxon>
        <taxon>Malvaceae</taxon>
        <taxon>Malvoideae</taxon>
        <taxon>Hibiscus</taxon>
    </lineage>
</organism>
<proteinExistence type="predicted"/>
<keyword evidence="3" id="KW-1185">Reference proteome</keyword>
<dbReference type="EMBL" id="VEPZ02000929">
    <property type="protein sequence ID" value="KAE8710358.1"/>
    <property type="molecule type" value="Genomic_DNA"/>
</dbReference>
<gene>
    <name evidence="2" type="ORF">F3Y22_tig00110321pilonHSYRG00027</name>
</gene>
<dbReference type="InterPro" id="IPR001283">
    <property type="entry name" value="CRISP-related"/>
</dbReference>
<dbReference type="SUPFAM" id="SSF55797">
    <property type="entry name" value="PR-1-like"/>
    <property type="match status" value="1"/>
</dbReference>
<reference evidence="2" key="1">
    <citation type="submission" date="2019-09" db="EMBL/GenBank/DDBJ databases">
        <title>Draft genome information of white flower Hibiscus syriacus.</title>
        <authorList>
            <person name="Kim Y.-M."/>
        </authorList>
    </citation>
    <scope>NUCLEOTIDE SEQUENCE [LARGE SCALE GENOMIC DNA]</scope>
    <source>
        <strain evidence="2">YM2019G1</strain>
    </source>
</reference>
<sequence>MTPQNTVRAAIDCDHWCVEREVGELRSTVCQPKRKDCALRHSNGPYGKISFGAVAMGGSRLRQWAVWVWRENGTITGRIHAPEGEECGQYTQIVWSRTKRVGCAKVVCDGGRGVFMICNYDPPGIILERPY</sequence>
<evidence type="ECO:0000313" key="3">
    <source>
        <dbReference type="Proteomes" id="UP000436088"/>
    </source>
</evidence>
<dbReference type="Proteomes" id="UP000436088">
    <property type="component" value="Unassembled WGS sequence"/>
</dbReference>
<dbReference type="InterPro" id="IPR035940">
    <property type="entry name" value="CAP_sf"/>
</dbReference>
<dbReference type="AlphaFoldDB" id="A0A6A3B3B7"/>
<protein>
    <recommendedName>
        <fullName evidence="1">SCP domain-containing protein</fullName>
    </recommendedName>
</protein>
<dbReference type="SMART" id="SM00198">
    <property type="entry name" value="SCP"/>
    <property type="match status" value="1"/>
</dbReference>
<dbReference type="PRINTS" id="PR00837">
    <property type="entry name" value="V5TPXLIKE"/>
</dbReference>
<dbReference type="Pfam" id="PF00188">
    <property type="entry name" value="CAP"/>
    <property type="match status" value="1"/>
</dbReference>